<organism evidence="2">
    <name type="scientific">Dulem virus 54</name>
    <dbReference type="NCBI Taxonomy" id="3145765"/>
    <lineage>
        <taxon>Viruses</taxon>
        <taxon>Monodnaviria</taxon>
        <taxon>Loebvirae</taxon>
        <taxon>Hofneiviricota</taxon>
        <taxon>Faserviricetes</taxon>
        <taxon>Tubulavirales</taxon>
        <taxon>Inoviridae</taxon>
        <taxon>Inovirus</taxon>
    </lineage>
</organism>
<reference evidence="2" key="1">
    <citation type="submission" date="2024-03" db="EMBL/GenBank/DDBJ databases">
        <title>Diverse circular DNA viruses in blood, oral, and fecal samples of captive lemurs.</title>
        <authorList>
            <person name="Paietta E.N."/>
            <person name="Kraberger S."/>
            <person name="Lund M.C."/>
            <person name="Custer J.M."/>
            <person name="Vargas K.M."/>
            <person name="Ehmke E.E."/>
            <person name="Yoder A.D."/>
            <person name="Varsani A."/>
        </authorList>
    </citation>
    <scope>NUCLEOTIDE SEQUENCE</scope>
    <source>
        <strain evidence="2">Duke_25SF_64</strain>
    </source>
</reference>
<keyword evidence="1" id="KW-0472">Membrane</keyword>
<dbReference type="InterPro" id="IPR019670">
    <property type="entry name" value="DUF2523"/>
</dbReference>
<dbReference type="Pfam" id="PF10734">
    <property type="entry name" value="DUF2523"/>
    <property type="match status" value="1"/>
</dbReference>
<keyword evidence="1" id="KW-1133">Transmembrane helix</keyword>
<accession>A0AAU8B2Q6</accession>
<keyword evidence="1" id="KW-0812">Transmembrane</keyword>
<protein>
    <recommendedName>
        <fullName evidence="3">DUF2523 domain-containing protein</fullName>
    </recommendedName>
</protein>
<dbReference type="EMBL" id="PP511689">
    <property type="protein sequence ID" value="XCD06589.1"/>
    <property type="molecule type" value="Genomic_DNA"/>
</dbReference>
<evidence type="ECO:0000256" key="1">
    <source>
        <dbReference type="SAM" id="Phobius"/>
    </source>
</evidence>
<name>A0AAU8B2Q6_9VIRU</name>
<feature type="transmembrane region" description="Helical" evidence="1">
    <location>
        <begin position="59"/>
        <end position="82"/>
    </location>
</feature>
<proteinExistence type="predicted"/>
<sequence>MKFSLATMITSVLMTVAGRLISALGLSFVTYKGMDITQTYFANWLNSQLSSFPAASLQILYIAGVGVCLNWIFGTFTFIVTLKGVGKLGSIVGNK</sequence>
<feature type="transmembrane region" description="Helical" evidence="1">
    <location>
        <begin position="12"/>
        <end position="31"/>
    </location>
</feature>
<evidence type="ECO:0008006" key="3">
    <source>
        <dbReference type="Google" id="ProtNLM"/>
    </source>
</evidence>
<evidence type="ECO:0000313" key="2">
    <source>
        <dbReference type="EMBL" id="XCD06589.1"/>
    </source>
</evidence>